<dbReference type="EMBL" id="JBHUHY010000013">
    <property type="protein sequence ID" value="MFD2187625.1"/>
    <property type="molecule type" value="Genomic_DNA"/>
</dbReference>
<feature type="region of interest" description="Disordered" evidence="2">
    <location>
        <begin position="134"/>
        <end position="160"/>
    </location>
</feature>
<accession>A0ABW5AZ73</accession>
<dbReference type="RefSeq" id="WP_378320628.1">
    <property type="nucleotide sequence ID" value="NZ_JBHUHY010000013.1"/>
</dbReference>
<dbReference type="Proteomes" id="UP001597344">
    <property type="component" value="Unassembled WGS sequence"/>
</dbReference>
<proteinExistence type="predicted"/>
<keyword evidence="1" id="KW-0175">Coiled coil</keyword>
<protein>
    <submittedName>
        <fullName evidence="4">DUF4296 domain-containing protein</fullName>
    </submittedName>
</protein>
<reference evidence="5" key="1">
    <citation type="journal article" date="2019" name="Int. J. Syst. Evol. Microbiol.">
        <title>The Global Catalogue of Microorganisms (GCM) 10K type strain sequencing project: providing services to taxonomists for standard genome sequencing and annotation.</title>
        <authorList>
            <consortium name="The Broad Institute Genomics Platform"/>
            <consortium name="The Broad Institute Genome Sequencing Center for Infectious Disease"/>
            <person name="Wu L."/>
            <person name="Ma J."/>
        </authorList>
    </citation>
    <scope>NUCLEOTIDE SEQUENCE [LARGE SCALE GENOMIC DNA]</scope>
    <source>
        <strain evidence="5">DT92</strain>
    </source>
</reference>
<keyword evidence="5" id="KW-1185">Reference proteome</keyword>
<evidence type="ECO:0000313" key="4">
    <source>
        <dbReference type="EMBL" id="MFD2187625.1"/>
    </source>
</evidence>
<dbReference type="InterPro" id="IPR025381">
    <property type="entry name" value="DUF4296"/>
</dbReference>
<evidence type="ECO:0000259" key="3">
    <source>
        <dbReference type="Pfam" id="PF14129"/>
    </source>
</evidence>
<feature type="coiled-coil region" evidence="1">
    <location>
        <begin position="89"/>
        <end position="133"/>
    </location>
</feature>
<evidence type="ECO:0000256" key="2">
    <source>
        <dbReference type="SAM" id="MobiDB-lite"/>
    </source>
</evidence>
<name>A0ABW5AZ73_9FLAO</name>
<comment type="caution">
    <text evidence="4">The sequence shown here is derived from an EMBL/GenBank/DDBJ whole genome shotgun (WGS) entry which is preliminary data.</text>
</comment>
<feature type="compositionally biased region" description="Basic and acidic residues" evidence="2">
    <location>
        <begin position="134"/>
        <end position="149"/>
    </location>
</feature>
<gene>
    <name evidence="4" type="ORF">ACFSJT_12560</name>
</gene>
<organism evidence="4 5">
    <name type="scientific">Aquimarina celericrescens</name>
    <dbReference type="NCBI Taxonomy" id="1964542"/>
    <lineage>
        <taxon>Bacteria</taxon>
        <taxon>Pseudomonadati</taxon>
        <taxon>Bacteroidota</taxon>
        <taxon>Flavobacteriia</taxon>
        <taxon>Flavobacteriales</taxon>
        <taxon>Flavobacteriaceae</taxon>
        <taxon>Aquimarina</taxon>
    </lineage>
</organism>
<evidence type="ECO:0000313" key="5">
    <source>
        <dbReference type="Proteomes" id="UP001597344"/>
    </source>
</evidence>
<sequence>MIKKYTYILILVAVFSCQSLDKPPKPEVFLEEDKMVEILSDIAFVKAAKTSFRKVLEIEKINPEAYILKKHKIDSTVFAQNNIWYASQLEEYEKIFTRVKSNLEASKNKYEKIKKEEDSIKKIQDSIKKAKDTLDTPDKSIEKEIENAKSKRFNAASEKE</sequence>
<feature type="domain" description="DUF4296" evidence="3">
    <location>
        <begin position="26"/>
        <end position="108"/>
    </location>
</feature>
<evidence type="ECO:0000256" key="1">
    <source>
        <dbReference type="SAM" id="Coils"/>
    </source>
</evidence>
<dbReference type="Pfam" id="PF14129">
    <property type="entry name" value="DUF4296"/>
    <property type="match status" value="1"/>
</dbReference>
<dbReference type="PROSITE" id="PS51257">
    <property type="entry name" value="PROKAR_LIPOPROTEIN"/>
    <property type="match status" value="1"/>
</dbReference>